<keyword evidence="7" id="KW-1003">Cell membrane</keyword>
<accession>A0AAE4C721</accession>
<dbReference type="GO" id="GO:0005886">
    <property type="term" value="C:plasma membrane"/>
    <property type="evidence" value="ECO:0007669"/>
    <property type="project" value="UniProtKB-SubCell"/>
</dbReference>
<name>A0AAE4C721_9MICC</name>
<evidence type="ECO:0000313" key="9">
    <source>
        <dbReference type="Proteomes" id="UP001247307"/>
    </source>
</evidence>
<comment type="similarity">
    <text evidence="7">Belongs to the ATPase delta chain family.</text>
</comment>
<dbReference type="GO" id="GO:0045259">
    <property type="term" value="C:proton-transporting ATP synthase complex"/>
    <property type="evidence" value="ECO:0007669"/>
    <property type="project" value="UniProtKB-KW"/>
</dbReference>
<evidence type="ECO:0000256" key="7">
    <source>
        <dbReference type="HAMAP-Rule" id="MF_01416"/>
    </source>
</evidence>
<keyword evidence="9" id="KW-1185">Reference proteome</keyword>
<comment type="function">
    <text evidence="7">This protein is part of the stalk that links CF(0) to CF(1). It either transmits conformational changes from CF(0) to CF(1) or is implicated in proton conduction.</text>
</comment>
<keyword evidence="4 7" id="KW-0406">Ion transport</keyword>
<keyword evidence="7" id="KW-0139">CF(1)</keyword>
<dbReference type="HAMAP" id="MF_01416">
    <property type="entry name" value="ATP_synth_delta_bact"/>
    <property type="match status" value="1"/>
</dbReference>
<dbReference type="AlphaFoldDB" id="A0AAE4C721"/>
<evidence type="ECO:0000256" key="5">
    <source>
        <dbReference type="ARBA" id="ARBA00023136"/>
    </source>
</evidence>
<keyword evidence="2 7" id="KW-0813">Transport</keyword>
<evidence type="ECO:0000256" key="6">
    <source>
        <dbReference type="ARBA" id="ARBA00023310"/>
    </source>
</evidence>
<comment type="subcellular location">
    <subcellularLocation>
        <location evidence="7">Cell membrane</location>
        <topology evidence="7">Peripheral membrane protein</topology>
    </subcellularLocation>
    <subcellularLocation>
        <location evidence="1">Membrane</location>
    </subcellularLocation>
</comment>
<dbReference type="PANTHER" id="PTHR11910">
    <property type="entry name" value="ATP SYNTHASE DELTA CHAIN"/>
    <property type="match status" value="1"/>
</dbReference>
<dbReference type="Proteomes" id="UP001247307">
    <property type="component" value="Unassembled WGS sequence"/>
</dbReference>
<dbReference type="Pfam" id="PF00213">
    <property type="entry name" value="OSCP"/>
    <property type="match status" value="1"/>
</dbReference>
<proteinExistence type="inferred from homology"/>
<organism evidence="8 9">
    <name type="scientific">Falsarthrobacter nasiphocae</name>
    <dbReference type="NCBI Taxonomy" id="189863"/>
    <lineage>
        <taxon>Bacteria</taxon>
        <taxon>Bacillati</taxon>
        <taxon>Actinomycetota</taxon>
        <taxon>Actinomycetes</taxon>
        <taxon>Micrococcales</taxon>
        <taxon>Micrococcaceae</taxon>
        <taxon>Falsarthrobacter</taxon>
    </lineage>
</organism>
<reference evidence="8" key="1">
    <citation type="submission" date="2023-07" db="EMBL/GenBank/DDBJ databases">
        <title>Sequencing the genomes of 1000 actinobacteria strains.</title>
        <authorList>
            <person name="Klenk H.-P."/>
        </authorList>
    </citation>
    <scope>NUCLEOTIDE SEQUENCE</scope>
    <source>
        <strain evidence="8">DSM 13988</strain>
    </source>
</reference>
<keyword evidence="5 7" id="KW-0472">Membrane</keyword>
<evidence type="ECO:0000256" key="3">
    <source>
        <dbReference type="ARBA" id="ARBA00022781"/>
    </source>
</evidence>
<keyword evidence="3 7" id="KW-0375">Hydrogen ion transport</keyword>
<dbReference type="EMBL" id="JAVDUI010000001">
    <property type="protein sequence ID" value="MDR6892777.1"/>
    <property type="molecule type" value="Genomic_DNA"/>
</dbReference>
<evidence type="ECO:0000256" key="2">
    <source>
        <dbReference type="ARBA" id="ARBA00022448"/>
    </source>
</evidence>
<gene>
    <name evidence="7" type="primary">atpH</name>
    <name evidence="8" type="ORF">J2S35_001717</name>
</gene>
<evidence type="ECO:0000256" key="4">
    <source>
        <dbReference type="ARBA" id="ARBA00023065"/>
    </source>
</evidence>
<evidence type="ECO:0000313" key="8">
    <source>
        <dbReference type="EMBL" id="MDR6892777.1"/>
    </source>
</evidence>
<dbReference type="RefSeq" id="WP_309852340.1">
    <property type="nucleotide sequence ID" value="NZ_BAAAIU010000004.1"/>
</dbReference>
<protein>
    <recommendedName>
        <fullName evidence="7">ATP synthase subunit delta</fullName>
    </recommendedName>
    <alternativeName>
        <fullName evidence="7">ATP synthase F(1) sector subunit delta</fullName>
    </alternativeName>
    <alternativeName>
        <fullName evidence="7">F-type ATPase subunit delta</fullName>
        <shortName evidence="7">F-ATPase subunit delta</shortName>
    </alternativeName>
</protein>
<dbReference type="InterPro" id="IPR000711">
    <property type="entry name" value="ATPase_OSCP/dsu"/>
</dbReference>
<comment type="function">
    <text evidence="7">F(1)F(0) ATP synthase produces ATP from ADP in the presence of a proton or sodium gradient. F-type ATPases consist of two structural domains, F(1) containing the extramembraneous catalytic core and F(0) containing the membrane proton channel, linked together by a central stalk and a peripheral stalk. During catalysis, ATP synthesis in the catalytic domain of F(1) is coupled via a rotary mechanism of the central stalk subunits to proton translocation.</text>
</comment>
<keyword evidence="6 7" id="KW-0066">ATP synthesis</keyword>
<dbReference type="NCBIfam" id="NF009967">
    <property type="entry name" value="PRK13430.1"/>
    <property type="match status" value="1"/>
</dbReference>
<comment type="caution">
    <text evidence="8">The sequence shown here is derived from an EMBL/GenBank/DDBJ whole genome shotgun (WGS) entry which is preliminary data.</text>
</comment>
<evidence type="ECO:0000256" key="1">
    <source>
        <dbReference type="ARBA" id="ARBA00004370"/>
    </source>
</evidence>
<sequence>MASVSSESLATARAALEGSRDSVSLKTATDLFGVLGVLDENPALQRALTDPARSTEERGALARRLFSGQVSDIVVDLAAQVAGSRFSSMGDFLDTFETLGVDATCLVAERGGETGIARLEDELFAFRNAVGDSHELQRALSMVSAPRESRERLAQGLTAHVSEPARVLITQAVLSPRGLKVVTLVERFSQFVAARHNLWIAHVETSQELTPEQGQRLAEALTRYFGRELKINATTLPSLIGGVRITVGDEVIDSSALAHINRLKQRLAS</sequence>
<dbReference type="GO" id="GO:0046933">
    <property type="term" value="F:proton-transporting ATP synthase activity, rotational mechanism"/>
    <property type="evidence" value="ECO:0007669"/>
    <property type="project" value="UniProtKB-UniRule"/>
</dbReference>